<accession>A0ABV8U8M3</accession>
<sequence length="828" mass="90083">MRIVGKKASALALLTCCFAAPTETSASAESKTFDIEAMPLAKALASFARQAGISIGRPPLSFRDGKAKAVSGDMSTSEGLEHLLDGTGFTFEIVSPGVVRVFRKPPEGKPAPKTEASSHSEPFVQEIMVSSLRRADNLQKLPYGISAISAATKEQLGIGTTNQAARRIVGMHATNQGDGQNKVIVRGLSDGAFSGRAQSLVSTYFDNTRLTYNAPDPSLRLIDIERIEVLRGPQGTLYGSGALTGLYRVITKKPNLAEVELSATAGLAWTKGGTPSQDVSGIVNIPLVENQLAIRAAGYFEHEGGYIDDLRLGLDNVNQSDTYGGRLSAQLKLGDNWSLLAGITLQENERDDSNYYDVGRTFTKRGNYIQEPRTDSFSQVYATLGADYDWGTLESTFSWTDRNITATYDGSLAVPKLILIDVAPSPFSLDRDIATTSNETHLSSRTGGRLEWTVGTFWSKRGERTHSNLAVPASAIWPSEEGDLNIYTELLTGSLKETALFGEVTYFLTEKLALTGGLRWFDYRERASSDLVDLGLFLFAQTDGEQKKSGVTPKAVLAYHHSKDLMIYAQVAEGYRLGGINLTGPTPIGGESQLADELSNFQSDSLTNYEVGFKYQSPNKALTTTGAAYVALWRRIQSQQFSFEGLPDIDNVGNARVVGAEFELTYRPAYDFEVRAHLSASDGELTDTTARFGAEVGTPLPATPKFSAGASVYKEFEIRDDLRMSASADYSFEGGANLLFESDFSPEMDSYHLVNARLGLQKDNWSLTIYGTNLLADKSNVFAFGNPLSLEVIQGEDPDNPNFIIVSTGLHATPLRPRTFGVELGWRF</sequence>
<dbReference type="InterPro" id="IPR011662">
    <property type="entry name" value="Secretin/TonB_short_N"/>
</dbReference>
<evidence type="ECO:0000256" key="3">
    <source>
        <dbReference type="ARBA" id="ARBA00022452"/>
    </source>
</evidence>
<evidence type="ECO:0000256" key="11">
    <source>
        <dbReference type="PROSITE-ProRule" id="PRU01360"/>
    </source>
</evidence>
<gene>
    <name evidence="15" type="ORF">ACFO5Q_04650</name>
</gene>
<dbReference type="Gene3D" id="3.55.50.30">
    <property type="match status" value="1"/>
</dbReference>
<dbReference type="Pfam" id="PF07715">
    <property type="entry name" value="Plug"/>
    <property type="match status" value="1"/>
</dbReference>
<evidence type="ECO:0000259" key="14">
    <source>
        <dbReference type="SMART" id="SM00965"/>
    </source>
</evidence>
<keyword evidence="4" id="KW-0410">Iron transport</keyword>
<dbReference type="PANTHER" id="PTHR32552">
    <property type="entry name" value="FERRICHROME IRON RECEPTOR-RELATED"/>
    <property type="match status" value="1"/>
</dbReference>
<dbReference type="SMART" id="SM00965">
    <property type="entry name" value="STN"/>
    <property type="match status" value="1"/>
</dbReference>
<keyword evidence="3 11" id="KW-1134">Transmembrane beta strand</keyword>
<keyword evidence="16" id="KW-1185">Reference proteome</keyword>
<evidence type="ECO:0000256" key="9">
    <source>
        <dbReference type="ARBA" id="ARBA00023136"/>
    </source>
</evidence>
<dbReference type="Pfam" id="PF00593">
    <property type="entry name" value="TonB_dep_Rec_b-barrel"/>
    <property type="match status" value="1"/>
</dbReference>
<keyword evidence="6" id="KW-0408">Iron</keyword>
<feature type="chain" id="PRO_5046556402" evidence="13">
    <location>
        <begin position="29"/>
        <end position="828"/>
    </location>
</feature>
<proteinExistence type="inferred from homology"/>
<dbReference type="EMBL" id="JBHSCR010000003">
    <property type="protein sequence ID" value="MFC4347126.1"/>
    <property type="molecule type" value="Genomic_DNA"/>
</dbReference>
<evidence type="ECO:0000256" key="12">
    <source>
        <dbReference type="RuleBase" id="RU003357"/>
    </source>
</evidence>
<organism evidence="15 16">
    <name type="scientific">Kordiimonas lipolytica</name>
    <dbReference type="NCBI Taxonomy" id="1662421"/>
    <lineage>
        <taxon>Bacteria</taxon>
        <taxon>Pseudomonadati</taxon>
        <taxon>Pseudomonadota</taxon>
        <taxon>Alphaproteobacteria</taxon>
        <taxon>Kordiimonadales</taxon>
        <taxon>Kordiimonadaceae</taxon>
        <taxon>Kordiimonas</taxon>
    </lineage>
</organism>
<reference evidence="16" key="1">
    <citation type="journal article" date="2019" name="Int. J. Syst. Evol. Microbiol.">
        <title>The Global Catalogue of Microorganisms (GCM) 10K type strain sequencing project: providing services to taxonomists for standard genome sequencing and annotation.</title>
        <authorList>
            <consortium name="The Broad Institute Genomics Platform"/>
            <consortium name="The Broad Institute Genome Sequencing Center for Infectious Disease"/>
            <person name="Wu L."/>
            <person name="Ma J."/>
        </authorList>
    </citation>
    <scope>NUCLEOTIDE SEQUENCE [LARGE SCALE GENOMIC DNA]</scope>
    <source>
        <strain evidence="16">CGMCC 1.15304</strain>
    </source>
</reference>
<comment type="subcellular location">
    <subcellularLocation>
        <location evidence="1 11">Cell outer membrane</location>
        <topology evidence="1 11">Multi-pass membrane protein</topology>
    </subcellularLocation>
</comment>
<comment type="similarity">
    <text evidence="11 12">Belongs to the TonB-dependent receptor family.</text>
</comment>
<dbReference type="RefSeq" id="WP_068151318.1">
    <property type="nucleotide sequence ID" value="NZ_JBHSCR010000003.1"/>
</dbReference>
<keyword evidence="15" id="KW-0675">Receptor</keyword>
<keyword evidence="7" id="KW-0406">Ion transport</keyword>
<evidence type="ECO:0000256" key="10">
    <source>
        <dbReference type="ARBA" id="ARBA00023237"/>
    </source>
</evidence>
<keyword evidence="8 12" id="KW-0798">TonB box</keyword>
<evidence type="ECO:0000256" key="7">
    <source>
        <dbReference type="ARBA" id="ARBA00023065"/>
    </source>
</evidence>
<dbReference type="PROSITE" id="PS52016">
    <property type="entry name" value="TONB_DEPENDENT_REC_3"/>
    <property type="match status" value="1"/>
</dbReference>
<evidence type="ECO:0000256" key="5">
    <source>
        <dbReference type="ARBA" id="ARBA00022692"/>
    </source>
</evidence>
<protein>
    <submittedName>
        <fullName evidence="15">TonB-dependent receptor domain-containing protein</fullName>
    </submittedName>
</protein>
<keyword evidence="10 11" id="KW-0998">Cell outer membrane</keyword>
<evidence type="ECO:0000256" key="6">
    <source>
        <dbReference type="ARBA" id="ARBA00023004"/>
    </source>
</evidence>
<dbReference type="SUPFAM" id="SSF56935">
    <property type="entry name" value="Porins"/>
    <property type="match status" value="1"/>
</dbReference>
<dbReference type="Gene3D" id="2.40.170.20">
    <property type="entry name" value="TonB-dependent receptor, beta-barrel domain"/>
    <property type="match status" value="1"/>
</dbReference>
<feature type="domain" description="Secretin/TonB short N-terminal" evidence="14">
    <location>
        <begin position="53"/>
        <end position="104"/>
    </location>
</feature>
<evidence type="ECO:0000256" key="8">
    <source>
        <dbReference type="ARBA" id="ARBA00023077"/>
    </source>
</evidence>
<dbReference type="InterPro" id="IPR000531">
    <property type="entry name" value="Beta-barrel_TonB"/>
</dbReference>
<comment type="caution">
    <text evidence="15">The sequence shown here is derived from an EMBL/GenBank/DDBJ whole genome shotgun (WGS) entry which is preliminary data.</text>
</comment>
<name>A0ABV8U8M3_9PROT</name>
<keyword evidence="13" id="KW-0732">Signal</keyword>
<dbReference type="PANTHER" id="PTHR32552:SF81">
    <property type="entry name" value="TONB-DEPENDENT OUTER MEMBRANE RECEPTOR"/>
    <property type="match status" value="1"/>
</dbReference>
<keyword evidence="2 11" id="KW-0813">Transport</keyword>
<dbReference type="InterPro" id="IPR036942">
    <property type="entry name" value="Beta-barrel_TonB_sf"/>
</dbReference>
<evidence type="ECO:0000256" key="13">
    <source>
        <dbReference type="SAM" id="SignalP"/>
    </source>
</evidence>
<evidence type="ECO:0000313" key="16">
    <source>
        <dbReference type="Proteomes" id="UP001595776"/>
    </source>
</evidence>
<dbReference type="InterPro" id="IPR039426">
    <property type="entry name" value="TonB-dep_rcpt-like"/>
</dbReference>
<keyword evidence="5 11" id="KW-0812">Transmembrane</keyword>
<evidence type="ECO:0000313" key="15">
    <source>
        <dbReference type="EMBL" id="MFC4347126.1"/>
    </source>
</evidence>
<dbReference type="Proteomes" id="UP001595776">
    <property type="component" value="Unassembled WGS sequence"/>
</dbReference>
<evidence type="ECO:0000256" key="2">
    <source>
        <dbReference type="ARBA" id="ARBA00022448"/>
    </source>
</evidence>
<evidence type="ECO:0000256" key="1">
    <source>
        <dbReference type="ARBA" id="ARBA00004571"/>
    </source>
</evidence>
<keyword evidence="9 11" id="KW-0472">Membrane</keyword>
<evidence type="ECO:0000256" key="4">
    <source>
        <dbReference type="ARBA" id="ARBA00022496"/>
    </source>
</evidence>
<feature type="signal peptide" evidence="13">
    <location>
        <begin position="1"/>
        <end position="28"/>
    </location>
</feature>
<dbReference type="InterPro" id="IPR012910">
    <property type="entry name" value="Plug_dom"/>
</dbReference>